<reference evidence="2 3" key="1">
    <citation type="submission" date="2024-01" db="EMBL/GenBank/DDBJ databases">
        <title>A draft genome for the cacao thread blight pathogen Marasmiellus scandens.</title>
        <authorList>
            <person name="Baruah I.K."/>
            <person name="Leung J."/>
            <person name="Bukari Y."/>
            <person name="Amoako-Attah I."/>
            <person name="Meinhardt L.W."/>
            <person name="Bailey B.A."/>
            <person name="Cohen S.P."/>
        </authorList>
    </citation>
    <scope>NUCLEOTIDE SEQUENCE [LARGE SCALE GENOMIC DNA]</scope>
    <source>
        <strain evidence="2 3">GH-19</strain>
    </source>
</reference>
<comment type="caution">
    <text evidence="2">The sequence shown here is derived from an EMBL/GenBank/DDBJ whole genome shotgun (WGS) entry which is preliminary data.</text>
</comment>
<gene>
    <name evidence="2" type="ORF">VKT23_004360</name>
</gene>
<feature type="coiled-coil region" evidence="1">
    <location>
        <begin position="149"/>
        <end position="176"/>
    </location>
</feature>
<evidence type="ECO:0000313" key="2">
    <source>
        <dbReference type="EMBL" id="KAK7467303.1"/>
    </source>
</evidence>
<proteinExistence type="predicted"/>
<accession>A0ABR1JVS3</accession>
<keyword evidence="3" id="KW-1185">Reference proteome</keyword>
<evidence type="ECO:0000256" key="1">
    <source>
        <dbReference type="SAM" id="Coils"/>
    </source>
</evidence>
<protein>
    <submittedName>
        <fullName evidence="2">Uncharacterized protein</fullName>
    </submittedName>
</protein>
<evidence type="ECO:0000313" key="3">
    <source>
        <dbReference type="Proteomes" id="UP001498398"/>
    </source>
</evidence>
<dbReference type="EMBL" id="JBANRG010000004">
    <property type="protein sequence ID" value="KAK7467303.1"/>
    <property type="molecule type" value="Genomic_DNA"/>
</dbReference>
<dbReference type="Proteomes" id="UP001498398">
    <property type="component" value="Unassembled WGS sequence"/>
</dbReference>
<keyword evidence="1" id="KW-0175">Coiled coil</keyword>
<organism evidence="2 3">
    <name type="scientific">Marasmiellus scandens</name>
    <dbReference type="NCBI Taxonomy" id="2682957"/>
    <lineage>
        <taxon>Eukaryota</taxon>
        <taxon>Fungi</taxon>
        <taxon>Dikarya</taxon>
        <taxon>Basidiomycota</taxon>
        <taxon>Agaricomycotina</taxon>
        <taxon>Agaricomycetes</taxon>
        <taxon>Agaricomycetidae</taxon>
        <taxon>Agaricales</taxon>
        <taxon>Marasmiineae</taxon>
        <taxon>Omphalotaceae</taxon>
        <taxon>Marasmiellus</taxon>
    </lineage>
</organism>
<sequence length="190" mass="21918">MSTRSTTPERLADWREYLDFSGTDPYSFAAARARVILVRSIRAKWIHTANLPDTSLPFRWRRPTLLPPLTLGNMTWDGQPDRDKCLDNLPRSEWAKLQFMRTIRGENDAPTFTGPMIAKHLHTAIGEWRAGRDELLFLQSTILAIKDGLKMLELWYDGLEKEIRDVEEDVSRLQTLEELAVDHLAIGKFP</sequence>
<name>A0ABR1JVS3_9AGAR</name>